<dbReference type="InParanoid" id="A0A2K1XG53"/>
<dbReference type="AlphaFoldDB" id="A0A2K1XG53"/>
<reference evidence="1 2" key="1">
    <citation type="journal article" date="2006" name="Science">
        <title>The genome of black cottonwood, Populus trichocarpa (Torr. &amp; Gray).</title>
        <authorList>
            <person name="Tuskan G.A."/>
            <person name="Difazio S."/>
            <person name="Jansson S."/>
            <person name="Bohlmann J."/>
            <person name="Grigoriev I."/>
            <person name="Hellsten U."/>
            <person name="Putnam N."/>
            <person name="Ralph S."/>
            <person name="Rombauts S."/>
            <person name="Salamov A."/>
            <person name="Schein J."/>
            <person name="Sterck L."/>
            <person name="Aerts A."/>
            <person name="Bhalerao R.R."/>
            <person name="Bhalerao R.P."/>
            <person name="Blaudez D."/>
            <person name="Boerjan W."/>
            <person name="Brun A."/>
            <person name="Brunner A."/>
            <person name="Busov V."/>
            <person name="Campbell M."/>
            <person name="Carlson J."/>
            <person name="Chalot M."/>
            <person name="Chapman J."/>
            <person name="Chen G.L."/>
            <person name="Cooper D."/>
            <person name="Coutinho P.M."/>
            <person name="Couturier J."/>
            <person name="Covert S."/>
            <person name="Cronk Q."/>
            <person name="Cunningham R."/>
            <person name="Davis J."/>
            <person name="Degroeve S."/>
            <person name="Dejardin A."/>
            <person name="Depamphilis C."/>
            <person name="Detter J."/>
            <person name="Dirks B."/>
            <person name="Dubchak I."/>
            <person name="Duplessis S."/>
            <person name="Ehlting J."/>
            <person name="Ellis B."/>
            <person name="Gendler K."/>
            <person name="Goodstein D."/>
            <person name="Gribskov M."/>
            <person name="Grimwood J."/>
            <person name="Groover A."/>
            <person name="Gunter L."/>
            <person name="Hamberger B."/>
            <person name="Heinze B."/>
            <person name="Helariutta Y."/>
            <person name="Henrissat B."/>
            <person name="Holligan D."/>
            <person name="Holt R."/>
            <person name="Huang W."/>
            <person name="Islam-Faridi N."/>
            <person name="Jones S."/>
            <person name="Jones-Rhoades M."/>
            <person name="Jorgensen R."/>
            <person name="Joshi C."/>
            <person name="Kangasjarvi J."/>
            <person name="Karlsson J."/>
            <person name="Kelleher C."/>
            <person name="Kirkpatrick R."/>
            <person name="Kirst M."/>
            <person name="Kohler A."/>
            <person name="Kalluri U."/>
            <person name="Larimer F."/>
            <person name="Leebens-Mack J."/>
            <person name="Leple J.C."/>
            <person name="Locascio P."/>
            <person name="Lou Y."/>
            <person name="Lucas S."/>
            <person name="Martin F."/>
            <person name="Montanini B."/>
            <person name="Napoli C."/>
            <person name="Nelson D.R."/>
            <person name="Nelson C."/>
            <person name="Nieminen K."/>
            <person name="Nilsson O."/>
            <person name="Pereda V."/>
            <person name="Peter G."/>
            <person name="Philippe R."/>
            <person name="Pilate G."/>
            <person name="Poliakov A."/>
            <person name="Razumovskaya J."/>
            <person name="Richardson P."/>
            <person name="Rinaldi C."/>
            <person name="Ritland K."/>
            <person name="Rouze P."/>
            <person name="Ryaboy D."/>
            <person name="Schmutz J."/>
            <person name="Schrader J."/>
            <person name="Segerman B."/>
            <person name="Shin H."/>
            <person name="Siddiqui A."/>
            <person name="Sterky F."/>
            <person name="Terry A."/>
            <person name="Tsai C.J."/>
            <person name="Uberbacher E."/>
            <person name="Unneberg P."/>
            <person name="Vahala J."/>
            <person name="Wall K."/>
            <person name="Wessler S."/>
            <person name="Yang G."/>
            <person name="Yin T."/>
            <person name="Douglas C."/>
            <person name="Marra M."/>
            <person name="Sandberg G."/>
            <person name="Van de Peer Y."/>
            <person name="Rokhsar D."/>
        </authorList>
    </citation>
    <scope>NUCLEOTIDE SEQUENCE [LARGE SCALE GENOMIC DNA]</scope>
    <source>
        <strain evidence="2">cv. Nisqually</strain>
    </source>
</reference>
<dbReference type="SUPFAM" id="SSF51419">
    <property type="entry name" value="PLP-binding barrel"/>
    <property type="match status" value="1"/>
</dbReference>
<name>A0A2K1XG53_POPTR</name>
<dbReference type="PANTHER" id="PTHR10146">
    <property type="entry name" value="PROLINE SYNTHETASE CO-TRANSCRIBED BACTERIAL HOMOLOG PROTEIN"/>
    <property type="match status" value="1"/>
</dbReference>
<dbReference type="InterPro" id="IPR011078">
    <property type="entry name" value="PyrdxlP_homeostasis"/>
</dbReference>
<dbReference type="GO" id="GO:0030170">
    <property type="term" value="F:pyridoxal phosphate binding"/>
    <property type="evidence" value="ECO:0007669"/>
    <property type="project" value="InterPro"/>
</dbReference>
<dbReference type="InterPro" id="IPR029066">
    <property type="entry name" value="PLP-binding_barrel"/>
</dbReference>
<evidence type="ECO:0008006" key="3">
    <source>
        <dbReference type="Google" id="ProtNLM"/>
    </source>
</evidence>
<dbReference type="EMBL" id="CM009304">
    <property type="protein sequence ID" value="PNS99755.1"/>
    <property type="molecule type" value="Genomic_DNA"/>
</dbReference>
<organism evidence="1 2">
    <name type="scientific">Populus trichocarpa</name>
    <name type="common">Western balsam poplar</name>
    <name type="synonym">Populus balsamifera subsp. trichocarpa</name>
    <dbReference type="NCBI Taxonomy" id="3694"/>
    <lineage>
        <taxon>Eukaryota</taxon>
        <taxon>Viridiplantae</taxon>
        <taxon>Streptophyta</taxon>
        <taxon>Embryophyta</taxon>
        <taxon>Tracheophyta</taxon>
        <taxon>Spermatophyta</taxon>
        <taxon>Magnoliopsida</taxon>
        <taxon>eudicotyledons</taxon>
        <taxon>Gunneridae</taxon>
        <taxon>Pentapetalae</taxon>
        <taxon>rosids</taxon>
        <taxon>fabids</taxon>
        <taxon>Malpighiales</taxon>
        <taxon>Salicaceae</taxon>
        <taxon>Saliceae</taxon>
        <taxon>Populus</taxon>
    </lineage>
</organism>
<evidence type="ECO:0000313" key="2">
    <source>
        <dbReference type="Proteomes" id="UP000006729"/>
    </source>
</evidence>
<gene>
    <name evidence="1" type="ORF">POPTR_015G008800</name>
</gene>
<dbReference type="PANTHER" id="PTHR10146:SF15">
    <property type="entry name" value="PYRIDOXAL PHOSPHATE HOMEOSTASIS PROTEIN"/>
    <property type="match status" value="1"/>
</dbReference>
<dbReference type="Gene3D" id="3.20.20.10">
    <property type="entry name" value="Alanine racemase"/>
    <property type="match status" value="1"/>
</dbReference>
<evidence type="ECO:0000313" key="1">
    <source>
        <dbReference type="EMBL" id="PNS99755.1"/>
    </source>
</evidence>
<accession>A0A2K1XG53</accession>
<sequence length="71" mass="7934">MVQGIWSGQSGDVHGCQQIRVVAITKARPVSLIRQVTEMGSRCLGKNYAQEVKEKAPQFSKDIEWDFLGNL</sequence>
<protein>
    <recommendedName>
        <fullName evidence="3">Alanine racemase N-terminal domain-containing protein</fullName>
    </recommendedName>
</protein>
<dbReference type="STRING" id="3694.A0A2K1XG53"/>
<proteinExistence type="predicted"/>
<keyword evidence="2" id="KW-1185">Reference proteome</keyword>
<dbReference type="Proteomes" id="UP000006729">
    <property type="component" value="Chromosome 15"/>
</dbReference>